<dbReference type="PANTHER" id="PTHR11476:SF7">
    <property type="entry name" value="HISTIDINE--TRNA LIGASE"/>
    <property type="match status" value="1"/>
</dbReference>
<dbReference type="PROSITE" id="PS50862">
    <property type="entry name" value="AA_TRNA_LIGASE_II"/>
    <property type="match status" value="1"/>
</dbReference>
<keyword evidence="6" id="KW-1185">Reference proteome</keyword>
<evidence type="ECO:0000313" key="6">
    <source>
        <dbReference type="Proteomes" id="UP001059209"/>
    </source>
</evidence>
<dbReference type="PIRSF" id="PIRSF001549">
    <property type="entry name" value="His-tRNA_synth"/>
    <property type="match status" value="1"/>
</dbReference>
<dbReference type="GO" id="GO:0016874">
    <property type="term" value="F:ligase activity"/>
    <property type="evidence" value="ECO:0007669"/>
    <property type="project" value="UniProtKB-KW"/>
</dbReference>
<evidence type="ECO:0000313" key="5">
    <source>
        <dbReference type="EMBL" id="UWX53654.1"/>
    </source>
</evidence>
<organism evidence="5 6">
    <name type="scientific">Maribacter litopenaei</name>
    <dbReference type="NCBI Taxonomy" id="2976127"/>
    <lineage>
        <taxon>Bacteria</taxon>
        <taxon>Pseudomonadati</taxon>
        <taxon>Bacteroidota</taxon>
        <taxon>Flavobacteriia</taxon>
        <taxon>Flavobacteriales</taxon>
        <taxon>Flavobacteriaceae</taxon>
        <taxon>Maribacter</taxon>
    </lineage>
</organism>
<dbReference type="CDD" id="cd00773">
    <property type="entry name" value="HisRS-like_core"/>
    <property type="match status" value="1"/>
</dbReference>
<dbReference type="PANTHER" id="PTHR11476">
    <property type="entry name" value="HISTIDYL-TRNA SYNTHETASE"/>
    <property type="match status" value="1"/>
</dbReference>
<dbReference type="Proteomes" id="UP001059209">
    <property type="component" value="Chromosome"/>
</dbReference>
<dbReference type="Pfam" id="PF13393">
    <property type="entry name" value="tRNA-synt_His"/>
    <property type="match status" value="1"/>
</dbReference>
<keyword evidence="5" id="KW-0436">Ligase</keyword>
<evidence type="ECO:0000259" key="4">
    <source>
        <dbReference type="PROSITE" id="PS50862"/>
    </source>
</evidence>
<dbReference type="Gene3D" id="3.30.930.10">
    <property type="entry name" value="Bira Bifunctional Protein, Domain 2"/>
    <property type="match status" value="2"/>
</dbReference>
<gene>
    <name evidence="5" type="ORF">NYZ99_10745</name>
</gene>
<comment type="subunit">
    <text evidence="2">Homodimer.</text>
</comment>
<dbReference type="SUPFAM" id="SSF55681">
    <property type="entry name" value="Class II aaRS and biotin synthetases"/>
    <property type="match status" value="1"/>
</dbReference>
<dbReference type="InterPro" id="IPR041715">
    <property type="entry name" value="HisRS-like_core"/>
</dbReference>
<dbReference type="RefSeq" id="WP_260571143.1">
    <property type="nucleotide sequence ID" value="NZ_CP104205.1"/>
</dbReference>
<dbReference type="InterPro" id="IPR004516">
    <property type="entry name" value="HisRS/HisZ"/>
</dbReference>
<name>A0ABY5Y5Z0_9FLAO</name>
<dbReference type="EMBL" id="CP104205">
    <property type="protein sequence ID" value="UWX53654.1"/>
    <property type="molecule type" value="Genomic_DNA"/>
</dbReference>
<comment type="similarity">
    <text evidence="1">Belongs to the class-II aminoacyl-tRNA synthetase family.</text>
</comment>
<dbReference type="InterPro" id="IPR045864">
    <property type="entry name" value="aa-tRNA-synth_II/BPL/LPL"/>
</dbReference>
<dbReference type="InterPro" id="IPR006195">
    <property type="entry name" value="aa-tRNA-synth_II"/>
</dbReference>
<evidence type="ECO:0000256" key="3">
    <source>
        <dbReference type="ARBA" id="ARBA00017399"/>
    </source>
</evidence>
<reference evidence="5" key="1">
    <citation type="submission" date="2022-09" db="EMBL/GenBank/DDBJ databases">
        <title>Maribacter litopenaei sp. nov., isolated from the intestinal tract of the Pacific White Shrimp, Litopenaeus vannamei.</title>
        <authorList>
            <person name="Kim S.Y."/>
            <person name="Hwang C.Y."/>
        </authorList>
    </citation>
    <scope>NUCLEOTIDE SEQUENCE</scope>
    <source>
        <strain evidence="5">HL-LV01</strain>
    </source>
</reference>
<sequence length="498" mass="56413">MAQKPSIPKGTRDFTPAEVVKRNYIFDVVKKHFQTFGFQPIETPSFENSETLMGKYGDEGDRLIFKILNSGDYFEKFAGDILESKSFRLVMTDRLKKICSSVDQEFGEDIRNKNIILSEYLRNENIVRIFNFHLHNFKDDYNNRFSDIYFKAIKSYKEYLLKWVFTIVKNKSKQDNSSMDFSSENIFSDDLSELPLDALYVQVIKNLDSGNLTPFISEKALRYDLTVPFARYVVMHQNELDFPFKRYQIQPVWRADRPQKGRFREFYQCDADVVGSDSLLQEVELIQLYDTVFSDLKLEGVTIKLNNRKILAGIAEVIGAKDLLIDFTVALDKLDKIGEEGVKKEMLSKGISETAIEKAAPLFNLDGSNTDQLQILEQLLKSSEEGSKGVKELRFILETISNLGLQSAKLVIDVTLARGLNYYTGAIFEVAAPEGVSMGSIGGGGRYDDLTGIFGLNDVSGVGISFGLDRIYLIPRGIGPISGGHRPFFGCVMLQLWN</sequence>
<evidence type="ECO:0000256" key="1">
    <source>
        <dbReference type="ARBA" id="ARBA00008226"/>
    </source>
</evidence>
<feature type="domain" description="Aminoacyl-transfer RNA synthetases class-II family profile" evidence="4">
    <location>
        <begin position="243"/>
        <end position="487"/>
    </location>
</feature>
<protein>
    <recommendedName>
        <fullName evidence="3">Histidine--tRNA ligase</fullName>
    </recommendedName>
</protein>
<evidence type="ECO:0000256" key="2">
    <source>
        <dbReference type="ARBA" id="ARBA00011738"/>
    </source>
</evidence>
<accession>A0ABY5Y5Z0</accession>
<proteinExistence type="inferred from homology"/>